<dbReference type="STRING" id="101091.A0A1C7MY72"/>
<dbReference type="InParanoid" id="A0A1C7MY72"/>
<name>A0A1C7MY72_9FUNG</name>
<dbReference type="EMBL" id="LUGH01001261">
    <property type="protein sequence ID" value="OBZ81349.1"/>
    <property type="molecule type" value="Genomic_DNA"/>
</dbReference>
<feature type="non-terminal residue" evidence="1">
    <location>
        <position position="286"/>
    </location>
</feature>
<keyword evidence="2" id="KW-1185">Reference proteome</keyword>
<gene>
    <name evidence="1" type="ORF">A0J61_10601</name>
</gene>
<comment type="caution">
    <text evidence="1">The sequence shown here is derived from an EMBL/GenBank/DDBJ whole genome shotgun (WGS) entry which is preliminary data.</text>
</comment>
<protein>
    <submittedName>
        <fullName evidence="1">Uncharacterized protein</fullName>
    </submittedName>
</protein>
<evidence type="ECO:0000313" key="1">
    <source>
        <dbReference type="EMBL" id="OBZ81349.1"/>
    </source>
</evidence>
<proteinExistence type="predicted"/>
<organism evidence="1 2">
    <name type="scientific">Choanephora cucurbitarum</name>
    <dbReference type="NCBI Taxonomy" id="101091"/>
    <lineage>
        <taxon>Eukaryota</taxon>
        <taxon>Fungi</taxon>
        <taxon>Fungi incertae sedis</taxon>
        <taxon>Mucoromycota</taxon>
        <taxon>Mucoromycotina</taxon>
        <taxon>Mucoromycetes</taxon>
        <taxon>Mucorales</taxon>
        <taxon>Mucorineae</taxon>
        <taxon>Choanephoraceae</taxon>
        <taxon>Choanephoroideae</taxon>
        <taxon>Choanephora</taxon>
    </lineage>
</organism>
<evidence type="ECO:0000313" key="2">
    <source>
        <dbReference type="Proteomes" id="UP000093000"/>
    </source>
</evidence>
<dbReference type="OrthoDB" id="2289822at2759"/>
<dbReference type="Proteomes" id="UP000093000">
    <property type="component" value="Unassembled WGS sequence"/>
</dbReference>
<accession>A0A1C7MY72</accession>
<reference evidence="1 2" key="1">
    <citation type="submission" date="2016-03" db="EMBL/GenBank/DDBJ databases">
        <title>Choanephora cucurbitarum.</title>
        <authorList>
            <person name="Min B."/>
            <person name="Park H."/>
            <person name="Park J.-H."/>
            <person name="Shin H.-D."/>
            <person name="Choi I.-G."/>
        </authorList>
    </citation>
    <scope>NUCLEOTIDE SEQUENCE [LARGE SCALE GENOMIC DNA]</scope>
    <source>
        <strain evidence="1 2">KUS-F28377</strain>
    </source>
</reference>
<dbReference type="AlphaFoldDB" id="A0A1C7MY72"/>
<sequence>MPLPELIPHKQITYTSVAKTLTELWADDDKFDILNYGHDFLTSEYETSSEYKDIFSGCNFRELMQNNIVNPNTICLVLFVDEYQNKNFQKSHQVMINCLIMNIHPQHQTKDEYMIQIAISEVNSLYEKGLIIKKQGIKKLNGNVAILGVTGDIPGIAELISFAGHTHTYGCRICLVKASDPAPDCIHGKYFPSVGDERTIESLKEGEIAKGMKGVPELLTSLPTFMGTFSFFGDELHMIGHGLGHLVCNLLDPKANSHFRVKNSFDYSFDFIQPNFFKTYRNGSLK</sequence>